<dbReference type="PANTHER" id="PTHR30537">
    <property type="entry name" value="HTH-TYPE TRANSCRIPTIONAL REGULATOR"/>
    <property type="match status" value="1"/>
</dbReference>
<dbReference type="InterPro" id="IPR005119">
    <property type="entry name" value="LysR_subst-bd"/>
</dbReference>
<gene>
    <name evidence="6" type="ORF">EZI54_22165</name>
</gene>
<dbReference type="InterPro" id="IPR058163">
    <property type="entry name" value="LysR-type_TF_proteobact-type"/>
</dbReference>
<accession>A0ABY1ZG21</accession>
<dbReference type="Proteomes" id="UP000313645">
    <property type="component" value="Unassembled WGS sequence"/>
</dbReference>
<protein>
    <submittedName>
        <fullName evidence="6">LysR family transcriptional regulator</fullName>
    </submittedName>
</protein>
<evidence type="ECO:0000313" key="7">
    <source>
        <dbReference type="Proteomes" id="UP000313645"/>
    </source>
</evidence>
<comment type="caution">
    <text evidence="6">The sequence shown here is derived from an EMBL/GenBank/DDBJ whole genome shotgun (WGS) entry which is preliminary data.</text>
</comment>
<evidence type="ECO:0000256" key="3">
    <source>
        <dbReference type="ARBA" id="ARBA00023125"/>
    </source>
</evidence>
<comment type="similarity">
    <text evidence="1">Belongs to the LysR transcriptional regulatory family.</text>
</comment>
<evidence type="ECO:0000256" key="1">
    <source>
        <dbReference type="ARBA" id="ARBA00009437"/>
    </source>
</evidence>
<proteinExistence type="inferred from homology"/>
<dbReference type="Pfam" id="PF00126">
    <property type="entry name" value="HTH_1"/>
    <property type="match status" value="1"/>
</dbReference>
<reference evidence="6 7" key="1">
    <citation type="submission" date="2019-02" db="EMBL/GenBank/DDBJ databases">
        <title>Marinobacter halodurans sp. nov., a marine bacterium isolated from sea tidal flat.</title>
        <authorList>
            <person name="Yoo Y."/>
            <person name="Lee D.W."/>
            <person name="Kim B.S."/>
            <person name="Kim J.-J."/>
        </authorList>
    </citation>
    <scope>NUCLEOTIDE SEQUENCE [LARGE SCALE GENOMIC DNA]</scope>
    <source>
        <strain evidence="6 7">YJ-S3-2</strain>
    </source>
</reference>
<keyword evidence="7" id="KW-1185">Reference proteome</keyword>
<dbReference type="EMBL" id="SJDL01000057">
    <property type="protein sequence ID" value="TBW47801.1"/>
    <property type="molecule type" value="Genomic_DNA"/>
</dbReference>
<keyword evidence="2" id="KW-0805">Transcription regulation</keyword>
<keyword evidence="4" id="KW-0804">Transcription</keyword>
<dbReference type="SUPFAM" id="SSF53850">
    <property type="entry name" value="Periplasmic binding protein-like II"/>
    <property type="match status" value="1"/>
</dbReference>
<evidence type="ECO:0000256" key="4">
    <source>
        <dbReference type="ARBA" id="ARBA00023163"/>
    </source>
</evidence>
<evidence type="ECO:0000259" key="5">
    <source>
        <dbReference type="PROSITE" id="PS50931"/>
    </source>
</evidence>
<sequence length="292" mass="31795">MDMNGMAVFVAVAETGSITAAGKQLNLPKATISRRLKAYEDDINATLFRRSTRALSLTDIGQRHFQRVSGLVHEAEEALTQVREDQTLPSGLIRISTSMVFGETFLAPVIWHLAKAHPALRFELVLGDELVDIVKEGIDFAIRLGQPEDSELIGQTLGSASQVLVATPECVEGATPPKTIADLDAFPTIVTSARRNHWSFADGNVYRCRWSIAAGSINASLGACLQGLGVCAVPARMARPHIERGTLVPVLKENPLRDVPIVLLYPRLRHRSAITKVLLEALRASLKQSFEG</sequence>
<feature type="domain" description="HTH lysR-type" evidence="5">
    <location>
        <begin position="1"/>
        <end position="58"/>
    </location>
</feature>
<dbReference type="PROSITE" id="PS50931">
    <property type="entry name" value="HTH_LYSR"/>
    <property type="match status" value="1"/>
</dbReference>
<evidence type="ECO:0000256" key="2">
    <source>
        <dbReference type="ARBA" id="ARBA00023015"/>
    </source>
</evidence>
<dbReference type="InterPro" id="IPR036388">
    <property type="entry name" value="WH-like_DNA-bd_sf"/>
</dbReference>
<dbReference type="InterPro" id="IPR036390">
    <property type="entry name" value="WH_DNA-bd_sf"/>
</dbReference>
<dbReference type="SUPFAM" id="SSF46785">
    <property type="entry name" value="Winged helix' DNA-binding domain"/>
    <property type="match status" value="1"/>
</dbReference>
<dbReference type="Pfam" id="PF03466">
    <property type="entry name" value="LysR_substrate"/>
    <property type="match status" value="1"/>
</dbReference>
<keyword evidence="3" id="KW-0238">DNA-binding</keyword>
<dbReference type="InterPro" id="IPR000847">
    <property type="entry name" value="LysR_HTH_N"/>
</dbReference>
<dbReference type="CDD" id="cd08422">
    <property type="entry name" value="PBP2_CrgA_like"/>
    <property type="match status" value="1"/>
</dbReference>
<name>A0ABY1ZG21_9GAMM</name>
<dbReference type="PANTHER" id="PTHR30537:SF5">
    <property type="entry name" value="HTH-TYPE TRANSCRIPTIONAL ACTIVATOR TTDR-RELATED"/>
    <property type="match status" value="1"/>
</dbReference>
<dbReference type="Gene3D" id="1.10.10.10">
    <property type="entry name" value="Winged helix-like DNA-binding domain superfamily/Winged helix DNA-binding domain"/>
    <property type="match status" value="1"/>
</dbReference>
<dbReference type="Gene3D" id="3.40.190.290">
    <property type="match status" value="1"/>
</dbReference>
<organism evidence="6 7">
    <name type="scientific">Marinobacter halodurans</name>
    <dbReference type="NCBI Taxonomy" id="2528979"/>
    <lineage>
        <taxon>Bacteria</taxon>
        <taxon>Pseudomonadati</taxon>
        <taxon>Pseudomonadota</taxon>
        <taxon>Gammaproteobacteria</taxon>
        <taxon>Pseudomonadales</taxon>
        <taxon>Marinobacteraceae</taxon>
        <taxon>Marinobacter</taxon>
    </lineage>
</organism>
<evidence type="ECO:0000313" key="6">
    <source>
        <dbReference type="EMBL" id="TBW47801.1"/>
    </source>
</evidence>